<keyword evidence="3" id="KW-0479">Metal-binding</keyword>
<dbReference type="SUPFAM" id="SSF55811">
    <property type="entry name" value="Nudix"/>
    <property type="match status" value="1"/>
</dbReference>
<dbReference type="NCBIfam" id="NF001938">
    <property type="entry name" value="PRK00714.1-5"/>
    <property type="match status" value="1"/>
</dbReference>
<evidence type="ECO:0000313" key="9">
    <source>
        <dbReference type="EMBL" id="ACN40530.1"/>
    </source>
</evidence>
<dbReference type="InterPro" id="IPR015797">
    <property type="entry name" value="NUDIX_hydrolase-like_dom_sf"/>
</dbReference>
<dbReference type="InterPro" id="IPR020084">
    <property type="entry name" value="NUDIX_hydrolase_CS"/>
</dbReference>
<dbReference type="InterPro" id="IPR020476">
    <property type="entry name" value="Nudix_hydrolase"/>
</dbReference>
<dbReference type="NCBIfam" id="NF001936">
    <property type="entry name" value="PRK00714.1-3"/>
    <property type="match status" value="1"/>
</dbReference>
<dbReference type="GO" id="GO:0006753">
    <property type="term" value="P:nucleoside phosphate metabolic process"/>
    <property type="evidence" value="ECO:0007669"/>
    <property type="project" value="TreeGrafter"/>
</dbReference>
<dbReference type="PROSITE" id="PS51462">
    <property type="entry name" value="NUDIX"/>
    <property type="match status" value="1"/>
</dbReference>
<reference evidence="9" key="1">
    <citation type="submission" date="2009-02" db="EMBL/GenBank/DDBJ databases">
        <title>Full length sequence-verified cDNA sequences from Sitka spruce (Picea sitchensis).</title>
        <authorList>
            <person name="Reid K.E."/>
            <person name="Liao N."/>
            <person name="Ralph S."/>
            <person name="Kolosova N."/>
            <person name="Oddy C."/>
            <person name="Moore R."/>
            <person name="Mayo M."/>
            <person name="Wagner S."/>
            <person name="King J."/>
            <person name="Yanchuk A."/>
            <person name="Holt R."/>
            <person name="Jones S."/>
            <person name="Marra M."/>
            <person name="Ritland C.E."/>
            <person name="Ritland K."/>
            <person name="Bohlmann J."/>
        </authorList>
    </citation>
    <scope>NUCLEOTIDE SEQUENCE</scope>
    <source>
        <tissue evidence="9">Green portion of the leader tissue</tissue>
    </source>
</reference>
<dbReference type="PANTHER" id="PTHR11839">
    <property type="entry name" value="UDP/ADP-SUGAR PYROPHOSPHATASE"/>
    <property type="match status" value="1"/>
</dbReference>
<dbReference type="PANTHER" id="PTHR11839:SF22">
    <property type="entry name" value="NUDIX HYDROLASE 26, CHLOROPLASTIC"/>
    <property type="match status" value="1"/>
</dbReference>
<dbReference type="AlphaFoldDB" id="C0PRU0"/>
<evidence type="ECO:0000256" key="7">
    <source>
        <dbReference type="RuleBase" id="RU003476"/>
    </source>
</evidence>
<keyword evidence="5" id="KW-0460">Magnesium</keyword>
<evidence type="ECO:0000259" key="8">
    <source>
        <dbReference type="PROSITE" id="PS51462"/>
    </source>
</evidence>
<sequence>MVSSWYRPTLLFSIAAVPPLCPPLPQLSPQFKFCCRISNNNINVTKHLRKFGGLSRVFGLKKSEDDPYLEGYRVKVTAKSMDDPPPGYRSNVGVCLINSNNQVFVASRLDVPGAWQMPQGGVDEREDPRAAAIRELREETGVTSAEILAEVPHWLTYDFPPAVKEKLDRLWGRDWKGQAQKWFLLKFTGDEKEINLAGDGTEAAEFSEWKWMPPEQVMEQVVDFKRPVYEQVFRFFAPHLGLGSATL</sequence>
<dbReference type="InterPro" id="IPR000086">
    <property type="entry name" value="NUDIX_hydrolase_dom"/>
</dbReference>
<evidence type="ECO:0000256" key="3">
    <source>
        <dbReference type="ARBA" id="ARBA00022723"/>
    </source>
</evidence>
<protein>
    <recommendedName>
        <fullName evidence="8">Nudix hydrolase domain-containing protein</fullName>
    </recommendedName>
</protein>
<evidence type="ECO:0000256" key="2">
    <source>
        <dbReference type="ARBA" id="ARBA00005582"/>
    </source>
</evidence>
<name>C0PRU0_PICSI</name>
<dbReference type="GO" id="GO:0046872">
    <property type="term" value="F:metal ion binding"/>
    <property type="evidence" value="ECO:0007669"/>
    <property type="project" value="UniProtKB-KW"/>
</dbReference>
<dbReference type="InterPro" id="IPR022927">
    <property type="entry name" value="RppH"/>
</dbReference>
<proteinExistence type="evidence at transcript level"/>
<dbReference type="Pfam" id="PF00293">
    <property type="entry name" value="NUDIX"/>
    <property type="match status" value="1"/>
</dbReference>
<organism evidence="9">
    <name type="scientific">Picea sitchensis</name>
    <name type="common">Sitka spruce</name>
    <name type="synonym">Pinus sitchensis</name>
    <dbReference type="NCBI Taxonomy" id="3332"/>
    <lineage>
        <taxon>Eukaryota</taxon>
        <taxon>Viridiplantae</taxon>
        <taxon>Streptophyta</taxon>
        <taxon>Embryophyta</taxon>
        <taxon>Tracheophyta</taxon>
        <taxon>Spermatophyta</taxon>
        <taxon>Pinopsida</taxon>
        <taxon>Pinidae</taxon>
        <taxon>Conifers I</taxon>
        <taxon>Pinales</taxon>
        <taxon>Pinaceae</taxon>
        <taxon>Picea</taxon>
    </lineage>
</organism>
<dbReference type="Gene3D" id="3.90.79.10">
    <property type="entry name" value="Nucleoside Triphosphate Pyrophosphohydrolase"/>
    <property type="match status" value="1"/>
</dbReference>
<evidence type="ECO:0000256" key="4">
    <source>
        <dbReference type="ARBA" id="ARBA00022801"/>
    </source>
</evidence>
<comment type="cofactor">
    <cofactor evidence="1">
        <name>Mn(2+)</name>
        <dbReference type="ChEBI" id="CHEBI:29035"/>
    </cofactor>
</comment>
<dbReference type="HAMAP" id="MF_00298">
    <property type="entry name" value="Nudix_RppH"/>
    <property type="match status" value="1"/>
</dbReference>
<feature type="domain" description="Nudix hydrolase" evidence="8">
    <location>
        <begin position="87"/>
        <end position="234"/>
    </location>
</feature>
<dbReference type="PRINTS" id="PR00502">
    <property type="entry name" value="NUDIXFAMILY"/>
</dbReference>
<dbReference type="GO" id="GO:0009507">
    <property type="term" value="C:chloroplast"/>
    <property type="evidence" value="ECO:0007669"/>
    <property type="project" value="TreeGrafter"/>
</dbReference>
<keyword evidence="4 7" id="KW-0378">Hydrolase</keyword>
<evidence type="ECO:0000256" key="5">
    <source>
        <dbReference type="ARBA" id="ARBA00022842"/>
    </source>
</evidence>
<accession>C0PRU0</accession>
<evidence type="ECO:0000256" key="1">
    <source>
        <dbReference type="ARBA" id="ARBA00001936"/>
    </source>
</evidence>
<dbReference type="PROSITE" id="PS00893">
    <property type="entry name" value="NUDIX_BOX"/>
    <property type="match status" value="1"/>
</dbReference>
<dbReference type="GO" id="GO:0019693">
    <property type="term" value="P:ribose phosphate metabolic process"/>
    <property type="evidence" value="ECO:0007669"/>
    <property type="project" value="TreeGrafter"/>
</dbReference>
<dbReference type="FunFam" id="3.90.79.10:FF:000032">
    <property type="entry name" value="Nudix hydrolase 25"/>
    <property type="match status" value="1"/>
</dbReference>
<dbReference type="GO" id="GO:0008893">
    <property type="term" value="F:guanosine-3',5'-bis(diphosphate) 3'-diphosphatase activity"/>
    <property type="evidence" value="ECO:0007669"/>
    <property type="project" value="TreeGrafter"/>
</dbReference>
<keyword evidence="6" id="KW-0464">Manganese</keyword>
<dbReference type="EMBL" id="BT071048">
    <property type="protein sequence ID" value="ACN40530.1"/>
    <property type="molecule type" value="mRNA"/>
</dbReference>
<evidence type="ECO:0000256" key="6">
    <source>
        <dbReference type="ARBA" id="ARBA00023211"/>
    </source>
</evidence>
<dbReference type="GO" id="GO:0034432">
    <property type="term" value="F:bis(5'-adenosyl)-pentaphosphatase activity"/>
    <property type="evidence" value="ECO:0007669"/>
    <property type="project" value="TreeGrafter"/>
</dbReference>
<comment type="similarity">
    <text evidence="2 7">Belongs to the Nudix hydrolase family.</text>
</comment>
<dbReference type="CDD" id="cd03671">
    <property type="entry name" value="NUDIX_Ap4A_hydrolase_plant_like"/>
    <property type="match status" value="1"/>
</dbReference>